<feature type="signal peptide" evidence="1">
    <location>
        <begin position="1"/>
        <end position="18"/>
    </location>
</feature>
<evidence type="ECO:0000313" key="2">
    <source>
        <dbReference type="EMBL" id="ABO54201.1"/>
    </source>
</evidence>
<dbReference type="Proteomes" id="UP000002287">
    <property type="component" value="Chromosome 1"/>
</dbReference>
<organism evidence="2 3">
    <name type="scientific">Burkholderia vietnamiensis (strain G4 / LMG 22486)</name>
    <name type="common">Burkholderia cepacia (strain R1808)</name>
    <dbReference type="NCBI Taxonomy" id="269482"/>
    <lineage>
        <taxon>Bacteria</taxon>
        <taxon>Pseudomonadati</taxon>
        <taxon>Pseudomonadota</taxon>
        <taxon>Betaproteobacteria</taxon>
        <taxon>Burkholderiales</taxon>
        <taxon>Burkholderiaceae</taxon>
        <taxon>Burkholderia</taxon>
        <taxon>Burkholderia cepacia complex</taxon>
    </lineage>
</organism>
<dbReference type="HOGENOM" id="CLU_989279_0_0_4"/>
<keyword evidence="1" id="KW-0732">Signal</keyword>
<evidence type="ECO:0000313" key="3">
    <source>
        <dbReference type="Proteomes" id="UP000002287"/>
    </source>
</evidence>
<dbReference type="eggNOG" id="COG4675">
    <property type="taxonomic scope" value="Bacteria"/>
</dbReference>
<protein>
    <recommendedName>
        <fullName evidence="4">Phage tail protein</fullName>
    </recommendedName>
</protein>
<feature type="chain" id="PRO_5002670851" description="Phage tail protein" evidence="1">
    <location>
        <begin position="19"/>
        <end position="299"/>
    </location>
</feature>
<evidence type="ECO:0008006" key="4">
    <source>
        <dbReference type="Google" id="ProtNLM"/>
    </source>
</evidence>
<accession>A4JD48</accession>
<reference evidence="3" key="1">
    <citation type="submission" date="2007-03" db="EMBL/GenBank/DDBJ databases">
        <title>Complete sequence of chromosome 1 of Burkholderia vietnamiensis G4.</title>
        <authorList>
            <consortium name="US DOE Joint Genome Institute"/>
            <person name="Copeland A."/>
            <person name="Lucas S."/>
            <person name="Lapidus A."/>
            <person name="Barry K."/>
            <person name="Detter J.C."/>
            <person name="Glavina del Rio T."/>
            <person name="Hammon N."/>
            <person name="Israni S."/>
            <person name="Dalin E."/>
            <person name="Tice H."/>
            <person name="Pitluck S."/>
            <person name="Chain P."/>
            <person name="Malfatti S."/>
            <person name="Shin M."/>
            <person name="Vergez L."/>
            <person name="Schmutz J."/>
            <person name="Larimer F."/>
            <person name="Land M."/>
            <person name="Hauser L."/>
            <person name="Kyrpides N."/>
            <person name="Tiedje J."/>
            <person name="Richardson P."/>
        </authorList>
    </citation>
    <scope>NUCLEOTIDE SEQUENCE [LARGE SCALE GENOMIC DNA]</scope>
    <source>
        <strain evidence="3">G4 / LMG 22486</strain>
    </source>
</reference>
<dbReference type="KEGG" id="bvi:Bcep1808_1190"/>
<name>A4JD48_BURVG</name>
<evidence type="ECO:0000256" key="1">
    <source>
        <dbReference type="SAM" id="SignalP"/>
    </source>
</evidence>
<dbReference type="AlphaFoldDB" id="A4JD48"/>
<sequence length="299" mass="29442">MKRLFTAALFSLSSIAFGATLTPVQLLNPAGSTAGQVIVSSGPSTAPGWGPVSLSGVTGTLPIANGGTGATTQAAALTNLLGTSVVPVANGGTGVTSAAAELSRIGAAPLASASPTGTWSFAARPTFNGATPWDSANLNPASPPAWGNSTPNSGAFSSLSATAGYTGLTSTTLPYTVGVLGEYFSGSTSGTSMTTATATNCASISLPAGDWDVQATIQFTPSAGPSTLATAVSTSVSVPSLQSEQSLALPFTSGQMQIIASPVQRIPLSATTTVYAVGVAGFSSGTVTCNGYLRARRAH</sequence>
<gene>
    <name evidence="2" type="ordered locus">Bcep1808_1190</name>
</gene>
<proteinExistence type="predicted"/>
<dbReference type="EMBL" id="CP000614">
    <property type="protein sequence ID" value="ABO54201.1"/>
    <property type="molecule type" value="Genomic_DNA"/>
</dbReference>